<feature type="domain" description="YqgF/RNase H-like" evidence="5">
    <location>
        <begin position="56"/>
        <end position="161"/>
    </location>
</feature>
<dbReference type="SMART" id="SM00732">
    <property type="entry name" value="YqgFc"/>
    <property type="match status" value="1"/>
</dbReference>
<dbReference type="Gene3D" id="3.30.420.140">
    <property type="entry name" value="YqgF/RNase H-like domain"/>
    <property type="match status" value="1"/>
</dbReference>
<keyword evidence="1" id="KW-0963">Cytoplasm</keyword>
<dbReference type="InterPro" id="IPR037027">
    <property type="entry name" value="YqgF/RNaseH-like_dom_sf"/>
</dbReference>
<dbReference type="GO" id="GO:0016787">
    <property type="term" value="F:hydrolase activity"/>
    <property type="evidence" value="ECO:0007669"/>
    <property type="project" value="UniProtKB-KW"/>
</dbReference>
<gene>
    <name evidence="6" type="ORF">GOP47_0012992</name>
</gene>
<evidence type="ECO:0000313" key="6">
    <source>
        <dbReference type="EMBL" id="KAI5072886.1"/>
    </source>
</evidence>
<dbReference type="CDD" id="cd16964">
    <property type="entry name" value="YqgF"/>
    <property type="match status" value="1"/>
</dbReference>
<dbReference type="SUPFAM" id="SSF53098">
    <property type="entry name" value="Ribonuclease H-like"/>
    <property type="match status" value="1"/>
</dbReference>
<dbReference type="InterPro" id="IPR005227">
    <property type="entry name" value="YqgF"/>
</dbReference>
<keyword evidence="7" id="KW-1185">Reference proteome</keyword>
<proteinExistence type="inferred from homology"/>
<dbReference type="InterPro" id="IPR006641">
    <property type="entry name" value="YqgF/RNaseH-like_dom"/>
</dbReference>
<dbReference type="Proteomes" id="UP000886520">
    <property type="component" value="Chromosome 12"/>
</dbReference>
<dbReference type="FunFam" id="3.30.420.140:FF:000008">
    <property type="entry name" value="Putative pre-16S rRNA nuclease"/>
    <property type="match status" value="1"/>
</dbReference>
<dbReference type="GO" id="GO:0000967">
    <property type="term" value="P:rRNA 5'-end processing"/>
    <property type="evidence" value="ECO:0007669"/>
    <property type="project" value="TreeGrafter"/>
</dbReference>
<reference evidence="6" key="1">
    <citation type="submission" date="2021-01" db="EMBL/GenBank/DDBJ databases">
        <title>Adiantum capillus-veneris genome.</title>
        <authorList>
            <person name="Fang Y."/>
            <person name="Liao Q."/>
        </authorList>
    </citation>
    <scope>NUCLEOTIDE SEQUENCE</scope>
    <source>
        <strain evidence="6">H3</strain>
        <tissue evidence="6">Leaf</tissue>
    </source>
</reference>
<dbReference type="Pfam" id="PF03652">
    <property type="entry name" value="RuvX"/>
    <property type="match status" value="1"/>
</dbReference>
<dbReference type="GO" id="GO:0004518">
    <property type="term" value="F:nuclease activity"/>
    <property type="evidence" value="ECO:0007669"/>
    <property type="project" value="UniProtKB-KW"/>
</dbReference>
<keyword evidence="4" id="KW-0378">Hydrolase</keyword>
<keyword evidence="2" id="KW-0690">Ribosome biogenesis</keyword>
<sequence>GIHFVIIECVASDPVSPFLSLSLSLNVSLRLTSRLSDRAMKLASLHGLQTAVHGSKRLLGLDVGVKYVGVAVSDPACRIAIPLDVLQLSQSTFSKSAEKLKSMAKDYNVAGFVIGYPISIAGLRCKQAVKVDNFVAIMRKTEKFEGLLYFWEDERFTSQVVSSMLKDYEIPRHILKPIVDKFSAVNILQTCLDRMNRL</sequence>
<evidence type="ECO:0000259" key="5">
    <source>
        <dbReference type="SMART" id="SM00732"/>
    </source>
</evidence>
<name>A0A9D4USA7_ADICA</name>
<accession>A0A9D4USA7</accession>
<evidence type="ECO:0000256" key="2">
    <source>
        <dbReference type="ARBA" id="ARBA00022517"/>
    </source>
</evidence>
<evidence type="ECO:0000256" key="1">
    <source>
        <dbReference type="ARBA" id="ARBA00022490"/>
    </source>
</evidence>
<dbReference type="HAMAP" id="MF_00651">
    <property type="entry name" value="Nuclease_YqgF"/>
    <property type="match status" value="1"/>
</dbReference>
<dbReference type="PANTHER" id="PTHR33317:SF1">
    <property type="entry name" value="POLYNUCLEOTIDYL TRANSFERASE, RIBONUCLEASE H-LIKE SUPERFAMILY PROTEIN"/>
    <property type="match status" value="1"/>
</dbReference>
<dbReference type="OrthoDB" id="10261669at2759"/>
<protein>
    <recommendedName>
        <fullName evidence="5">YqgF/RNase H-like domain-containing protein</fullName>
    </recommendedName>
</protein>
<dbReference type="InterPro" id="IPR012337">
    <property type="entry name" value="RNaseH-like_sf"/>
</dbReference>
<evidence type="ECO:0000256" key="3">
    <source>
        <dbReference type="ARBA" id="ARBA00022722"/>
    </source>
</evidence>
<dbReference type="PANTHER" id="PTHR33317">
    <property type="entry name" value="POLYNUCLEOTIDYL TRANSFERASE, RIBONUCLEASE H-LIKE SUPERFAMILY PROTEIN"/>
    <property type="match status" value="1"/>
</dbReference>
<evidence type="ECO:0000256" key="4">
    <source>
        <dbReference type="ARBA" id="ARBA00022801"/>
    </source>
</evidence>
<dbReference type="EMBL" id="JABFUD020000012">
    <property type="protein sequence ID" value="KAI5072886.1"/>
    <property type="molecule type" value="Genomic_DNA"/>
</dbReference>
<keyword evidence="3" id="KW-0540">Nuclease</keyword>
<dbReference type="AlphaFoldDB" id="A0A9D4USA7"/>
<evidence type="ECO:0000313" key="7">
    <source>
        <dbReference type="Proteomes" id="UP000886520"/>
    </source>
</evidence>
<organism evidence="6 7">
    <name type="scientific">Adiantum capillus-veneris</name>
    <name type="common">Maidenhair fern</name>
    <dbReference type="NCBI Taxonomy" id="13818"/>
    <lineage>
        <taxon>Eukaryota</taxon>
        <taxon>Viridiplantae</taxon>
        <taxon>Streptophyta</taxon>
        <taxon>Embryophyta</taxon>
        <taxon>Tracheophyta</taxon>
        <taxon>Polypodiopsida</taxon>
        <taxon>Polypodiidae</taxon>
        <taxon>Polypodiales</taxon>
        <taxon>Pteridineae</taxon>
        <taxon>Pteridaceae</taxon>
        <taxon>Vittarioideae</taxon>
        <taxon>Adiantum</taxon>
    </lineage>
</organism>
<comment type="caution">
    <text evidence="6">The sequence shown here is derived from an EMBL/GenBank/DDBJ whole genome shotgun (WGS) entry which is preliminary data.</text>
</comment>
<dbReference type="NCBIfam" id="TIGR00250">
    <property type="entry name" value="RNAse_H_YqgF"/>
    <property type="match status" value="1"/>
</dbReference>
<feature type="non-terminal residue" evidence="6">
    <location>
        <position position="1"/>
    </location>
</feature>